<name>A0A4Y9A7K7_9BACI</name>
<evidence type="ECO:0000256" key="1">
    <source>
        <dbReference type="SAM" id="Phobius"/>
    </source>
</evidence>
<accession>A0A4Y9A7K7</accession>
<evidence type="ECO:0000313" key="3">
    <source>
        <dbReference type="Proteomes" id="UP000298484"/>
    </source>
</evidence>
<dbReference type="EMBL" id="SRHY01000073">
    <property type="protein sequence ID" value="TFJ90674.1"/>
    <property type="molecule type" value="Genomic_DNA"/>
</dbReference>
<proteinExistence type="predicted"/>
<feature type="transmembrane region" description="Helical" evidence="1">
    <location>
        <begin position="18"/>
        <end position="36"/>
    </location>
</feature>
<dbReference type="RefSeq" id="WP_135111829.1">
    <property type="nucleotide sequence ID" value="NZ_SRHY01000073.1"/>
</dbReference>
<dbReference type="InterPro" id="IPR046139">
    <property type="entry name" value="DUF6141"/>
</dbReference>
<dbReference type="AlphaFoldDB" id="A0A4Y9A7K7"/>
<dbReference type="OrthoDB" id="582675at2"/>
<gene>
    <name evidence="2" type="ORF">E4U82_19080</name>
</gene>
<keyword evidence="1" id="KW-0812">Transmembrane</keyword>
<organism evidence="2 3">
    <name type="scientific">Lentibacillus salicampi</name>
    <dbReference type="NCBI Taxonomy" id="175306"/>
    <lineage>
        <taxon>Bacteria</taxon>
        <taxon>Bacillati</taxon>
        <taxon>Bacillota</taxon>
        <taxon>Bacilli</taxon>
        <taxon>Bacillales</taxon>
        <taxon>Bacillaceae</taxon>
        <taxon>Lentibacillus</taxon>
    </lineage>
</organism>
<sequence length="168" mass="19559">MKKQDNVIFREVQYFRQVWLWVLVLLLAGFMWYITIKQIIFGVAMGDNPAPDVLLIIFWLVFGILFPVFMLWMCRLIIEVRSDGIYIRFAPFHSQYKSFLFKDIISYKSVIYNPLKRFGGWGVRFNAKGETAYSISGKQGIELRLRNSTVVVGTQNPDKLLKAMSSKS</sequence>
<evidence type="ECO:0008006" key="4">
    <source>
        <dbReference type="Google" id="ProtNLM"/>
    </source>
</evidence>
<protein>
    <recommendedName>
        <fullName evidence="4">Bacterial Pleckstrin homology domain-containing protein</fullName>
    </recommendedName>
</protein>
<keyword evidence="1" id="KW-0472">Membrane</keyword>
<dbReference type="Proteomes" id="UP000298484">
    <property type="component" value="Unassembled WGS sequence"/>
</dbReference>
<evidence type="ECO:0000313" key="2">
    <source>
        <dbReference type="EMBL" id="TFJ90674.1"/>
    </source>
</evidence>
<feature type="transmembrane region" description="Helical" evidence="1">
    <location>
        <begin position="56"/>
        <end position="78"/>
    </location>
</feature>
<dbReference type="Pfam" id="PF19638">
    <property type="entry name" value="DUF6141"/>
    <property type="match status" value="1"/>
</dbReference>
<keyword evidence="3" id="KW-1185">Reference proteome</keyword>
<reference evidence="2 3" key="1">
    <citation type="submission" date="2019-03" db="EMBL/GenBank/DDBJ databases">
        <title>Genome sequence of Lentibacillus salicampi ATCC BAA-719.</title>
        <authorList>
            <person name="Maclea K.S."/>
            <person name="Simoes Junior M."/>
        </authorList>
    </citation>
    <scope>NUCLEOTIDE SEQUENCE [LARGE SCALE GENOMIC DNA]</scope>
    <source>
        <strain evidence="2 3">ATCC BAA-719</strain>
    </source>
</reference>
<keyword evidence="1" id="KW-1133">Transmembrane helix</keyword>
<comment type="caution">
    <text evidence="2">The sequence shown here is derived from an EMBL/GenBank/DDBJ whole genome shotgun (WGS) entry which is preliminary data.</text>
</comment>